<dbReference type="Pfam" id="PF00633">
    <property type="entry name" value="HHH"/>
    <property type="match status" value="1"/>
</dbReference>
<evidence type="ECO:0000256" key="6">
    <source>
        <dbReference type="ARBA" id="ARBA00023014"/>
    </source>
</evidence>
<dbReference type="InterPro" id="IPR000445">
    <property type="entry name" value="HhH_motif"/>
</dbReference>
<gene>
    <name evidence="9" type="ORF">HNQ61_000993</name>
</gene>
<keyword evidence="4" id="KW-0227">DNA damage</keyword>
<dbReference type="SFLD" id="SFLDS00029">
    <property type="entry name" value="Radical_SAM"/>
    <property type="match status" value="1"/>
</dbReference>
<keyword evidence="5" id="KW-0408">Iron</keyword>
<keyword evidence="2" id="KW-0949">S-adenosyl-L-methionine</keyword>
<evidence type="ECO:0000256" key="3">
    <source>
        <dbReference type="ARBA" id="ARBA00022723"/>
    </source>
</evidence>
<organism evidence="9 10">
    <name type="scientific">Longimicrobium terrae</name>
    <dbReference type="NCBI Taxonomy" id="1639882"/>
    <lineage>
        <taxon>Bacteria</taxon>
        <taxon>Pseudomonadati</taxon>
        <taxon>Gemmatimonadota</taxon>
        <taxon>Longimicrobiia</taxon>
        <taxon>Longimicrobiales</taxon>
        <taxon>Longimicrobiaceae</taxon>
        <taxon>Longimicrobium</taxon>
    </lineage>
</organism>
<dbReference type="GO" id="GO:0016787">
    <property type="term" value="F:hydrolase activity"/>
    <property type="evidence" value="ECO:0007669"/>
    <property type="project" value="UniProtKB-ARBA"/>
</dbReference>
<dbReference type="EMBL" id="JACHIA010000002">
    <property type="protein sequence ID" value="MBB6069378.1"/>
    <property type="molecule type" value="Genomic_DNA"/>
</dbReference>
<dbReference type="GO" id="GO:0046872">
    <property type="term" value="F:metal ion binding"/>
    <property type="evidence" value="ECO:0007669"/>
    <property type="project" value="UniProtKB-KW"/>
</dbReference>
<proteinExistence type="predicted"/>
<protein>
    <submittedName>
        <fullName evidence="9">Putative DNA-binding helix-hairpin-helix protein</fullName>
    </submittedName>
</protein>
<evidence type="ECO:0000259" key="8">
    <source>
        <dbReference type="PROSITE" id="PS51918"/>
    </source>
</evidence>
<dbReference type="PANTHER" id="PTHR21180">
    <property type="entry name" value="ENDONUCLEASE/EXONUCLEASE/PHOSPHATASE FAMILY DOMAIN-CONTAINING PROTEIN 1"/>
    <property type="match status" value="1"/>
</dbReference>
<dbReference type="Pfam" id="PF04055">
    <property type="entry name" value="Radical_SAM"/>
    <property type="match status" value="1"/>
</dbReference>
<evidence type="ECO:0000313" key="10">
    <source>
        <dbReference type="Proteomes" id="UP000582837"/>
    </source>
</evidence>
<dbReference type="Gene3D" id="1.10.150.320">
    <property type="entry name" value="Photosystem II 12 kDa extrinsic protein"/>
    <property type="match status" value="1"/>
</dbReference>
<dbReference type="PANTHER" id="PTHR21180:SF9">
    <property type="entry name" value="TYPE II SECRETION SYSTEM PROTEIN K"/>
    <property type="match status" value="1"/>
</dbReference>
<evidence type="ECO:0000256" key="2">
    <source>
        <dbReference type="ARBA" id="ARBA00022691"/>
    </source>
</evidence>
<dbReference type="InterPro" id="IPR023874">
    <property type="entry name" value="DNA_rSAM_put"/>
</dbReference>
<evidence type="ECO:0000313" key="9">
    <source>
        <dbReference type="EMBL" id="MBB6069378.1"/>
    </source>
</evidence>
<dbReference type="SFLD" id="SFLDG01102">
    <property type="entry name" value="Uncharacterised_Radical_SAM_Su"/>
    <property type="match status" value="1"/>
</dbReference>
<dbReference type="InterPro" id="IPR003583">
    <property type="entry name" value="Hlx-hairpin-Hlx_DNA-bd_motif"/>
</dbReference>
<dbReference type="InterPro" id="IPR058240">
    <property type="entry name" value="rSAM_sf"/>
</dbReference>
<dbReference type="SUPFAM" id="SSF47781">
    <property type="entry name" value="RuvA domain 2-like"/>
    <property type="match status" value="1"/>
</dbReference>
<sequence>MDAMTLDQKLELLIGLAGDDRDGAPGSTTTLPPRLRHANDSGALRPLNIRDLRVPGKGSVSLMRILMTNACSFNCHYCPMRRDRDMPRTLLKPPELVRIFLEAYHRGWCSGLFITTGIPGRPVKVMDDLIQVLELLREKHRFTGYVHVKMVPGGQPAQIERLTALASRISLNLEAPCGSSLAQIAPEKNLDTSLASLEQARRNVNRERAERRDGKIGDPLHPGGASGMTMQFVVGATPDSDQALLGRVTDLYSRGGIHHAHFSAFRPIRDTPMEHTAETPILRENRLYQADYLLRQYGFGADEVVYDETGNLPLGNDPKTTWALAHPERFPVEIKTASYEELLRVPGIGPGSARRIVNERGATVISGLADLRKMGVATTRASGFLTLNGRAFQSVRWTEQLGLWGPAEDAGTPQRTYSVSPGTFR</sequence>
<dbReference type="GO" id="GO:0140097">
    <property type="term" value="F:catalytic activity, acting on DNA"/>
    <property type="evidence" value="ECO:0007669"/>
    <property type="project" value="UniProtKB-ARBA"/>
</dbReference>
<dbReference type="Proteomes" id="UP000582837">
    <property type="component" value="Unassembled WGS sequence"/>
</dbReference>
<dbReference type="GO" id="GO:0003677">
    <property type="term" value="F:DNA binding"/>
    <property type="evidence" value="ECO:0007669"/>
    <property type="project" value="UniProtKB-KW"/>
</dbReference>
<evidence type="ECO:0000256" key="7">
    <source>
        <dbReference type="ARBA" id="ARBA00023204"/>
    </source>
</evidence>
<dbReference type="InterPro" id="IPR013785">
    <property type="entry name" value="Aldolase_TIM"/>
</dbReference>
<dbReference type="InterPro" id="IPR007197">
    <property type="entry name" value="rSAM"/>
</dbReference>
<dbReference type="SMART" id="SM00278">
    <property type="entry name" value="HhH1"/>
    <property type="match status" value="1"/>
</dbReference>
<keyword evidence="6" id="KW-0411">Iron-sulfur</keyword>
<dbReference type="PROSITE" id="PS51918">
    <property type="entry name" value="RADICAL_SAM"/>
    <property type="match status" value="1"/>
</dbReference>
<dbReference type="InterPro" id="IPR051675">
    <property type="entry name" value="Endo/Exo/Phosphatase_dom_1"/>
</dbReference>
<dbReference type="CDD" id="cd01335">
    <property type="entry name" value="Radical_SAM"/>
    <property type="match status" value="1"/>
</dbReference>
<keyword evidence="9" id="KW-0238">DNA-binding</keyword>
<evidence type="ECO:0000256" key="4">
    <source>
        <dbReference type="ARBA" id="ARBA00022763"/>
    </source>
</evidence>
<evidence type="ECO:0000256" key="1">
    <source>
        <dbReference type="ARBA" id="ARBA00001966"/>
    </source>
</evidence>
<name>A0A841GV00_9BACT</name>
<dbReference type="SMART" id="SM00729">
    <property type="entry name" value="Elp3"/>
    <property type="match status" value="1"/>
</dbReference>
<keyword evidence="7" id="KW-0234">DNA repair</keyword>
<dbReference type="SUPFAM" id="SSF102114">
    <property type="entry name" value="Radical SAM enzymes"/>
    <property type="match status" value="1"/>
</dbReference>
<comment type="caution">
    <text evidence="9">The sequence shown here is derived from an EMBL/GenBank/DDBJ whole genome shotgun (WGS) entry which is preliminary data.</text>
</comment>
<keyword evidence="3" id="KW-0479">Metal-binding</keyword>
<reference evidence="9 10" key="1">
    <citation type="submission" date="2020-08" db="EMBL/GenBank/DDBJ databases">
        <title>Genomic Encyclopedia of Type Strains, Phase IV (KMG-IV): sequencing the most valuable type-strain genomes for metagenomic binning, comparative biology and taxonomic classification.</title>
        <authorList>
            <person name="Goeker M."/>
        </authorList>
    </citation>
    <scope>NUCLEOTIDE SEQUENCE [LARGE SCALE GENOMIC DNA]</scope>
    <source>
        <strain evidence="9 10">DSM 29007</strain>
    </source>
</reference>
<feature type="domain" description="Radical SAM core" evidence="8">
    <location>
        <begin position="56"/>
        <end position="302"/>
    </location>
</feature>
<dbReference type="GO" id="GO:0006281">
    <property type="term" value="P:DNA repair"/>
    <property type="evidence" value="ECO:0007669"/>
    <property type="project" value="UniProtKB-KW"/>
</dbReference>
<comment type="cofactor">
    <cofactor evidence="1">
        <name>[4Fe-4S] cluster</name>
        <dbReference type="ChEBI" id="CHEBI:49883"/>
    </cofactor>
</comment>
<dbReference type="AlphaFoldDB" id="A0A841GV00"/>
<accession>A0A841GV00</accession>
<dbReference type="RefSeq" id="WP_170037787.1">
    <property type="nucleotide sequence ID" value="NZ_JABDTL010000002.1"/>
</dbReference>
<dbReference type="GO" id="GO:0051536">
    <property type="term" value="F:iron-sulfur cluster binding"/>
    <property type="evidence" value="ECO:0007669"/>
    <property type="project" value="UniProtKB-KW"/>
</dbReference>
<dbReference type="Gene3D" id="3.20.20.70">
    <property type="entry name" value="Aldolase class I"/>
    <property type="match status" value="1"/>
</dbReference>
<dbReference type="InterPro" id="IPR010994">
    <property type="entry name" value="RuvA_2-like"/>
</dbReference>
<evidence type="ECO:0000256" key="5">
    <source>
        <dbReference type="ARBA" id="ARBA00023004"/>
    </source>
</evidence>
<dbReference type="InterPro" id="IPR006638">
    <property type="entry name" value="Elp3/MiaA/NifB-like_rSAM"/>
</dbReference>
<keyword evidence="10" id="KW-1185">Reference proteome</keyword>